<dbReference type="STRING" id="1798480.A2851_01945"/>
<reference evidence="2 3" key="1">
    <citation type="journal article" date="2016" name="Nat. Commun.">
        <title>Thousands of microbial genomes shed light on interconnected biogeochemical processes in an aquifer system.</title>
        <authorList>
            <person name="Anantharaman K."/>
            <person name="Brown C.T."/>
            <person name="Hug L.A."/>
            <person name="Sharon I."/>
            <person name="Castelle C.J."/>
            <person name="Probst A.J."/>
            <person name="Thomas B.C."/>
            <person name="Singh A."/>
            <person name="Wilkins M.J."/>
            <person name="Karaoz U."/>
            <person name="Brodie E.L."/>
            <person name="Williams K.H."/>
            <person name="Hubbard S.S."/>
            <person name="Banfield J.F."/>
        </authorList>
    </citation>
    <scope>NUCLEOTIDE SEQUENCE [LARGE SCALE GENOMIC DNA]</scope>
</reference>
<evidence type="ECO:0000313" key="3">
    <source>
        <dbReference type="Proteomes" id="UP000176863"/>
    </source>
</evidence>
<sequence>MKKISVWGAVVALIYLSFVGVIVIDAANCNGMFCDVGVGLATLPLGLLVNYGYDHTILFWGLIFTNTIIFYAIFAALQKWVKSASRSGGGFKK</sequence>
<dbReference type="Proteomes" id="UP000176863">
    <property type="component" value="Unassembled WGS sequence"/>
</dbReference>
<gene>
    <name evidence="2" type="ORF">A2851_01945</name>
</gene>
<feature type="transmembrane region" description="Helical" evidence="1">
    <location>
        <begin position="6"/>
        <end position="24"/>
    </location>
</feature>
<organism evidence="2 3">
    <name type="scientific">Candidatus Kaiserbacteria bacterium RIFCSPHIGHO2_01_FULL_53_29</name>
    <dbReference type="NCBI Taxonomy" id="1798480"/>
    <lineage>
        <taxon>Bacteria</taxon>
        <taxon>Candidatus Kaiseribacteriota</taxon>
    </lineage>
</organism>
<name>A0A1F6CWU2_9BACT</name>
<dbReference type="AlphaFoldDB" id="A0A1F6CWU2"/>
<keyword evidence="1" id="KW-1133">Transmembrane helix</keyword>
<protein>
    <submittedName>
        <fullName evidence="2">Uncharacterized protein</fullName>
    </submittedName>
</protein>
<evidence type="ECO:0000313" key="2">
    <source>
        <dbReference type="EMBL" id="OGG53629.1"/>
    </source>
</evidence>
<comment type="caution">
    <text evidence="2">The sequence shown here is derived from an EMBL/GenBank/DDBJ whole genome shotgun (WGS) entry which is preliminary data.</text>
</comment>
<evidence type="ECO:0000256" key="1">
    <source>
        <dbReference type="SAM" id="Phobius"/>
    </source>
</evidence>
<keyword evidence="1" id="KW-0472">Membrane</keyword>
<proteinExistence type="predicted"/>
<accession>A0A1F6CWU2</accession>
<dbReference type="EMBL" id="MFKT01000009">
    <property type="protein sequence ID" value="OGG53629.1"/>
    <property type="molecule type" value="Genomic_DNA"/>
</dbReference>
<feature type="transmembrane region" description="Helical" evidence="1">
    <location>
        <begin position="57"/>
        <end position="77"/>
    </location>
</feature>
<keyword evidence="1" id="KW-0812">Transmembrane</keyword>